<evidence type="ECO:0000313" key="2">
    <source>
        <dbReference type="Proteomes" id="UP000595140"/>
    </source>
</evidence>
<name>A0A484KNE5_9ASTE</name>
<accession>A0A484KNE5</accession>
<protein>
    <submittedName>
        <fullName evidence="1">Uncharacterized protein</fullName>
    </submittedName>
</protein>
<reference evidence="1 2" key="1">
    <citation type="submission" date="2018-04" db="EMBL/GenBank/DDBJ databases">
        <authorList>
            <person name="Vogel A."/>
        </authorList>
    </citation>
    <scope>NUCLEOTIDE SEQUENCE [LARGE SCALE GENOMIC DNA]</scope>
</reference>
<evidence type="ECO:0000313" key="1">
    <source>
        <dbReference type="EMBL" id="VFQ66138.1"/>
    </source>
</evidence>
<keyword evidence="2" id="KW-1185">Reference proteome</keyword>
<sequence>MCHNTKKFDFVIHLFRVKPLACGGGSQKTRQQSGTGKANCSHGSWNYGKVDASTLLLLKIERRESSPLQTPHSRMGLEQIIDVTPASQIRGIITEKGVIKKDYGRNAFDIAGFVP</sequence>
<dbReference type="AlphaFoldDB" id="A0A484KNE5"/>
<organism evidence="1 2">
    <name type="scientific">Cuscuta campestris</name>
    <dbReference type="NCBI Taxonomy" id="132261"/>
    <lineage>
        <taxon>Eukaryota</taxon>
        <taxon>Viridiplantae</taxon>
        <taxon>Streptophyta</taxon>
        <taxon>Embryophyta</taxon>
        <taxon>Tracheophyta</taxon>
        <taxon>Spermatophyta</taxon>
        <taxon>Magnoliopsida</taxon>
        <taxon>eudicotyledons</taxon>
        <taxon>Gunneridae</taxon>
        <taxon>Pentapetalae</taxon>
        <taxon>asterids</taxon>
        <taxon>lamiids</taxon>
        <taxon>Solanales</taxon>
        <taxon>Convolvulaceae</taxon>
        <taxon>Cuscuteae</taxon>
        <taxon>Cuscuta</taxon>
        <taxon>Cuscuta subgen. Grammica</taxon>
        <taxon>Cuscuta sect. Cleistogrammica</taxon>
    </lineage>
</organism>
<dbReference type="Proteomes" id="UP000595140">
    <property type="component" value="Unassembled WGS sequence"/>
</dbReference>
<proteinExistence type="predicted"/>
<dbReference type="EMBL" id="OOIL02000526">
    <property type="protein sequence ID" value="VFQ66138.1"/>
    <property type="molecule type" value="Genomic_DNA"/>
</dbReference>
<dbReference type="OrthoDB" id="2461at2759"/>
<gene>
    <name evidence="1" type="ORF">CCAM_LOCUS7914</name>
</gene>